<dbReference type="Proteomes" id="UP000599074">
    <property type="component" value="Unassembled WGS sequence"/>
</dbReference>
<dbReference type="PANTHER" id="PTHR33121:SF76">
    <property type="entry name" value="SIGNALING PROTEIN"/>
    <property type="match status" value="1"/>
</dbReference>
<reference evidence="2" key="1">
    <citation type="submission" date="2021-01" db="EMBL/GenBank/DDBJ databases">
        <title>Whole genome shotgun sequence of Planosporangium mesophilum NBRC 109066.</title>
        <authorList>
            <person name="Komaki H."/>
            <person name="Tamura T."/>
        </authorList>
    </citation>
    <scope>NUCLEOTIDE SEQUENCE</scope>
    <source>
        <strain evidence="2">NBRC 109066</strain>
    </source>
</reference>
<evidence type="ECO:0000313" key="3">
    <source>
        <dbReference type="Proteomes" id="UP000599074"/>
    </source>
</evidence>
<dbReference type="Pfam" id="PF00563">
    <property type="entry name" value="EAL"/>
    <property type="match status" value="1"/>
</dbReference>
<feature type="domain" description="EAL" evidence="1">
    <location>
        <begin position="13"/>
        <end position="257"/>
    </location>
</feature>
<proteinExistence type="predicted"/>
<dbReference type="EMBL" id="BOON01000049">
    <property type="protein sequence ID" value="GII25293.1"/>
    <property type="molecule type" value="Genomic_DNA"/>
</dbReference>
<dbReference type="PROSITE" id="PS50883">
    <property type="entry name" value="EAL"/>
    <property type="match status" value="1"/>
</dbReference>
<dbReference type="InterPro" id="IPR050706">
    <property type="entry name" value="Cyclic-di-GMP_PDE-like"/>
</dbReference>
<accession>A0A8J3X626</accession>
<dbReference type="PANTHER" id="PTHR33121">
    <property type="entry name" value="CYCLIC DI-GMP PHOSPHODIESTERASE PDEF"/>
    <property type="match status" value="1"/>
</dbReference>
<dbReference type="Gene3D" id="3.20.20.450">
    <property type="entry name" value="EAL domain"/>
    <property type="match status" value="1"/>
</dbReference>
<evidence type="ECO:0000259" key="1">
    <source>
        <dbReference type="PROSITE" id="PS50883"/>
    </source>
</evidence>
<protein>
    <recommendedName>
        <fullName evidence="1">EAL domain-containing protein</fullName>
    </recommendedName>
</protein>
<dbReference type="RefSeq" id="WP_168113292.1">
    <property type="nucleotide sequence ID" value="NZ_BOON01000049.1"/>
</dbReference>
<evidence type="ECO:0000313" key="2">
    <source>
        <dbReference type="EMBL" id="GII25293.1"/>
    </source>
</evidence>
<comment type="caution">
    <text evidence="2">The sequence shown here is derived from an EMBL/GenBank/DDBJ whole genome shotgun (WGS) entry which is preliminary data.</text>
</comment>
<gene>
    <name evidence="2" type="ORF">Pme01_48900</name>
</gene>
<dbReference type="InterPro" id="IPR035919">
    <property type="entry name" value="EAL_sf"/>
</dbReference>
<dbReference type="SUPFAM" id="SSF141868">
    <property type="entry name" value="EAL domain-like"/>
    <property type="match status" value="1"/>
</dbReference>
<sequence>MSLTTPALGTDVPVDWDRALAAVVAGADQPTLVAQPIIDLANSRIAGFETLSRFSGEPEASPDVWFAEADRLGYAAELTARVVHRALALRTTLPPNTFLTVNVEPHLVSHPVVREALYAGGGLERIVVELTEHIQASDVRVLHATLDEIRAAGGLVAVDDAGTGYAGLGQLLSIRPDIVKLDRELITGIDSDPTRRALVQLLGDLSARMDCWLLAEGVETLAELQTLASMEVPLVQGWLLGRPAAPWSVLDPGVVDLLRGCAQRAEFTEYVAHLVRDCAKVQLPGVTTGMICDAAPGSAVVDDVGRPVGVVIADPLGTPRLAPALAVAPSSKPVDLIRRAMARPIWHRGTPVACTDSSGRLIGLIDVSELSEAAISALKH</sequence>
<organism evidence="2 3">
    <name type="scientific">Planosporangium mesophilum</name>
    <dbReference type="NCBI Taxonomy" id="689768"/>
    <lineage>
        <taxon>Bacteria</taxon>
        <taxon>Bacillati</taxon>
        <taxon>Actinomycetota</taxon>
        <taxon>Actinomycetes</taxon>
        <taxon>Micromonosporales</taxon>
        <taxon>Micromonosporaceae</taxon>
        <taxon>Planosporangium</taxon>
    </lineage>
</organism>
<dbReference type="CDD" id="cd01948">
    <property type="entry name" value="EAL"/>
    <property type="match status" value="1"/>
</dbReference>
<dbReference type="SMART" id="SM00052">
    <property type="entry name" value="EAL"/>
    <property type="match status" value="1"/>
</dbReference>
<dbReference type="InterPro" id="IPR001633">
    <property type="entry name" value="EAL_dom"/>
</dbReference>
<dbReference type="AlphaFoldDB" id="A0A8J3X626"/>
<name>A0A8J3X626_9ACTN</name>
<dbReference type="GO" id="GO:0071111">
    <property type="term" value="F:cyclic-guanylate-specific phosphodiesterase activity"/>
    <property type="evidence" value="ECO:0007669"/>
    <property type="project" value="InterPro"/>
</dbReference>
<keyword evidence="3" id="KW-1185">Reference proteome</keyword>